<reference evidence="2" key="1">
    <citation type="journal article" date="2019" name="Int. J. Syst. Evol. Microbiol.">
        <title>The Global Catalogue of Microorganisms (GCM) 10K type strain sequencing project: providing services to taxonomists for standard genome sequencing and annotation.</title>
        <authorList>
            <consortium name="The Broad Institute Genomics Platform"/>
            <consortium name="The Broad Institute Genome Sequencing Center for Infectious Disease"/>
            <person name="Wu L."/>
            <person name="Ma J."/>
        </authorList>
    </citation>
    <scope>NUCLEOTIDE SEQUENCE [LARGE SCALE GENOMIC DNA]</scope>
    <source>
        <strain evidence="2">NBRC 103627</strain>
    </source>
</reference>
<protein>
    <submittedName>
        <fullName evidence="1">Uncharacterized protein</fullName>
    </submittedName>
</protein>
<evidence type="ECO:0000313" key="1">
    <source>
        <dbReference type="EMBL" id="MFC4477723.1"/>
    </source>
</evidence>
<proteinExistence type="predicted"/>
<dbReference type="EMBL" id="JBHSFY010000006">
    <property type="protein sequence ID" value="MFC4477723.1"/>
    <property type="molecule type" value="Genomic_DNA"/>
</dbReference>
<keyword evidence="2" id="KW-1185">Reference proteome</keyword>
<dbReference type="RefSeq" id="WP_379797900.1">
    <property type="nucleotide sequence ID" value="NZ_JBHSFY010000006.1"/>
</dbReference>
<name>A0ABV8ZFQ0_9FLAO</name>
<organism evidence="1 2">
    <name type="scientific">Flavobacterium chungangensis</name>
    <dbReference type="NCBI Taxonomy" id="2708132"/>
    <lineage>
        <taxon>Bacteria</taxon>
        <taxon>Pseudomonadati</taxon>
        <taxon>Bacteroidota</taxon>
        <taxon>Flavobacteriia</taxon>
        <taxon>Flavobacteriales</taxon>
        <taxon>Flavobacteriaceae</taxon>
        <taxon>Flavobacterium</taxon>
    </lineage>
</organism>
<gene>
    <name evidence="1" type="ORF">ACFO3N_11675</name>
</gene>
<dbReference type="Proteomes" id="UP001596003">
    <property type="component" value="Unassembled WGS sequence"/>
</dbReference>
<comment type="caution">
    <text evidence="1">The sequence shown here is derived from an EMBL/GenBank/DDBJ whole genome shotgun (WGS) entry which is preliminary data.</text>
</comment>
<evidence type="ECO:0000313" key="2">
    <source>
        <dbReference type="Proteomes" id="UP001596003"/>
    </source>
</evidence>
<accession>A0ABV8ZFQ0</accession>
<sequence length="62" mass="7403">MEKNKNILCEVNLKDTEQERINEVKSLSYLERLERLMILIEVSYTLKKVNRIPLRKAFSSFS</sequence>